<proteinExistence type="predicted"/>
<dbReference type="InterPro" id="IPR029033">
    <property type="entry name" value="His_PPase_superfam"/>
</dbReference>
<dbReference type="SUPFAM" id="SSF53254">
    <property type="entry name" value="Phosphoglycerate mutase-like"/>
    <property type="match status" value="1"/>
</dbReference>
<dbReference type="GO" id="GO:0016787">
    <property type="term" value="F:hydrolase activity"/>
    <property type="evidence" value="ECO:0007669"/>
    <property type="project" value="UniProtKB-KW"/>
</dbReference>
<dbReference type="PANTHER" id="PTHR20935:SF0">
    <property type="entry name" value="SERINE_THREONINE-PROTEIN PHOSPHATASE PGAM5, MITOCHONDRIAL"/>
    <property type="match status" value="1"/>
</dbReference>
<dbReference type="SMART" id="SM00855">
    <property type="entry name" value="PGAM"/>
    <property type="match status" value="1"/>
</dbReference>
<sequence length="215" mass="24206">MVTNRAQRRAHAEDAMAHLLYLVRHGEQLDAEHGVDDGRLSARGVRQAQAIAQRLSGVHFDHAWTSPLQRATETASIMQQRLPAVEFEKSSLLLDCIPSGRTEHTPVGFHRFLASVRPEEAEAGAAQMHDAGEQWLRPSRGDVNELLVTHNFVIGWFVREVMQSPEWQWMSLNQANCGLTIIRRRTGKPPQLVVHNDLGHLPVEDRTGLPLPQPY</sequence>
<reference evidence="2 3" key="1">
    <citation type="submission" date="2019-07" db="EMBL/GenBank/DDBJ databases">
        <title>Whole genome shotgun sequence of Agrococcus baldri NBRC 103055.</title>
        <authorList>
            <person name="Hosoyama A."/>
            <person name="Uohara A."/>
            <person name="Ohji S."/>
            <person name="Ichikawa N."/>
        </authorList>
    </citation>
    <scope>NUCLEOTIDE SEQUENCE [LARGE SCALE GENOMIC DNA]</scope>
    <source>
        <strain evidence="2 3">NBRC 103055</strain>
    </source>
</reference>
<dbReference type="Proteomes" id="UP000321749">
    <property type="component" value="Unassembled WGS sequence"/>
</dbReference>
<dbReference type="InterPro" id="IPR051021">
    <property type="entry name" value="Mito_Ser/Thr_phosphatase"/>
</dbReference>
<name>A0AA87RIY6_9MICO</name>
<dbReference type="InterPro" id="IPR013078">
    <property type="entry name" value="His_Pase_superF_clade-1"/>
</dbReference>
<dbReference type="AlphaFoldDB" id="A0AA87RIY6"/>
<evidence type="ECO:0000313" key="2">
    <source>
        <dbReference type="EMBL" id="GEK81101.1"/>
    </source>
</evidence>
<accession>A0AA87RIY6</accession>
<keyword evidence="1" id="KW-0378">Hydrolase</keyword>
<dbReference type="EMBL" id="BJUU01000019">
    <property type="protein sequence ID" value="GEK81101.1"/>
    <property type="molecule type" value="Genomic_DNA"/>
</dbReference>
<dbReference type="Gene3D" id="3.40.50.1240">
    <property type="entry name" value="Phosphoglycerate mutase-like"/>
    <property type="match status" value="1"/>
</dbReference>
<dbReference type="Pfam" id="PF00300">
    <property type="entry name" value="His_Phos_1"/>
    <property type="match status" value="2"/>
</dbReference>
<evidence type="ECO:0000313" key="3">
    <source>
        <dbReference type="Proteomes" id="UP000321749"/>
    </source>
</evidence>
<dbReference type="PANTHER" id="PTHR20935">
    <property type="entry name" value="PHOSPHOGLYCERATE MUTASE-RELATED"/>
    <property type="match status" value="1"/>
</dbReference>
<protein>
    <submittedName>
        <fullName evidence="2">Phosphoglycerate mutase</fullName>
    </submittedName>
</protein>
<dbReference type="CDD" id="cd07067">
    <property type="entry name" value="HP_PGM_like"/>
    <property type="match status" value="1"/>
</dbReference>
<organism evidence="2 3">
    <name type="scientific">Agrococcus baldri</name>
    <dbReference type="NCBI Taxonomy" id="153730"/>
    <lineage>
        <taxon>Bacteria</taxon>
        <taxon>Bacillati</taxon>
        <taxon>Actinomycetota</taxon>
        <taxon>Actinomycetes</taxon>
        <taxon>Micrococcales</taxon>
        <taxon>Microbacteriaceae</taxon>
        <taxon>Agrococcus</taxon>
    </lineage>
</organism>
<keyword evidence="3" id="KW-1185">Reference proteome</keyword>
<comment type="caution">
    <text evidence="2">The sequence shown here is derived from an EMBL/GenBank/DDBJ whole genome shotgun (WGS) entry which is preliminary data.</text>
</comment>
<gene>
    <name evidence="2" type="ORF">ABA31_24520</name>
</gene>
<evidence type="ECO:0000256" key="1">
    <source>
        <dbReference type="ARBA" id="ARBA00022801"/>
    </source>
</evidence>